<evidence type="ECO:0000256" key="3">
    <source>
        <dbReference type="ARBA" id="ARBA00022905"/>
    </source>
</evidence>
<keyword evidence="5" id="KW-1185">Reference proteome</keyword>
<accession>A0ABV7TLI4</accession>
<gene>
    <name evidence="4" type="primary">pqqD</name>
    <name evidence="4" type="ORF">ACFORG_16175</name>
</gene>
<evidence type="ECO:0000256" key="1">
    <source>
        <dbReference type="ARBA" id="ARBA00004886"/>
    </source>
</evidence>
<dbReference type="RefSeq" id="WP_386736632.1">
    <property type="nucleotide sequence ID" value="NZ_JBHRXI010000016.1"/>
</dbReference>
<sequence length="78" mass="8739">MRIHRDKVRSADVLLGPERVLMLDAVGLSILSRLDGVASVADISEELAQRYDAPPDVIEPDVIEYLIDLRDKGFVHVR</sequence>
<dbReference type="InterPro" id="IPR008792">
    <property type="entry name" value="PQQD"/>
</dbReference>
<comment type="pathway">
    <text evidence="1">Cofactor biosynthesis; pyrroloquinoline quinone biosynthesis.</text>
</comment>
<organism evidence="4 5">
    <name type="scientific">Lutimaribacter marinistellae</name>
    <dbReference type="NCBI Taxonomy" id="1820329"/>
    <lineage>
        <taxon>Bacteria</taxon>
        <taxon>Pseudomonadati</taxon>
        <taxon>Pseudomonadota</taxon>
        <taxon>Alphaproteobacteria</taxon>
        <taxon>Rhodobacterales</taxon>
        <taxon>Roseobacteraceae</taxon>
        <taxon>Lutimaribacter</taxon>
    </lineage>
</organism>
<comment type="caution">
    <text evidence="4">The sequence shown here is derived from an EMBL/GenBank/DDBJ whole genome shotgun (WGS) entry which is preliminary data.</text>
</comment>
<dbReference type="InterPro" id="IPR041881">
    <property type="entry name" value="PqqD_sf"/>
</dbReference>
<dbReference type="InterPro" id="IPR022479">
    <property type="entry name" value="PqqD_bac"/>
</dbReference>
<evidence type="ECO:0000313" key="5">
    <source>
        <dbReference type="Proteomes" id="UP001595629"/>
    </source>
</evidence>
<evidence type="ECO:0000256" key="2">
    <source>
        <dbReference type="ARBA" id="ARBA00011741"/>
    </source>
</evidence>
<dbReference type="EMBL" id="JBHRXI010000016">
    <property type="protein sequence ID" value="MFC3615298.1"/>
    <property type="molecule type" value="Genomic_DNA"/>
</dbReference>
<dbReference type="Pfam" id="PF05402">
    <property type="entry name" value="PqqD"/>
    <property type="match status" value="1"/>
</dbReference>
<name>A0ABV7TLI4_9RHOB</name>
<dbReference type="Proteomes" id="UP001595629">
    <property type="component" value="Unassembled WGS sequence"/>
</dbReference>
<protein>
    <submittedName>
        <fullName evidence="4">Pyrroloquinoline quinone biosynthesis peptide chaperone PqqD</fullName>
    </submittedName>
</protein>
<keyword evidence="3" id="KW-0884">PQQ biosynthesis</keyword>
<reference evidence="5" key="1">
    <citation type="journal article" date="2019" name="Int. J. Syst. Evol. Microbiol.">
        <title>The Global Catalogue of Microorganisms (GCM) 10K type strain sequencing project: providing services to taxonomists for standard genome sequencing and annotation.</title>
        <authorList>
            <consortium name="The Broad Institute Genomics Platform"/>
            <consortium name="The Broad Institute Genome Sequencing Center for Infectious Disease"/>
            <person name="Wu L."/>
            <person name="Ma J."/>
        </authorList>
    </citation>
    <scope>NUCLEOTIDE SEQUENCE [LARGE SCALE GENOMIC DNA]</scope>
    <source>
        <strain evidence="5">KCTC 42911</strain>
    </source>
</reference>
<dbReference type="Gene3D" id="1.10.10.1150">
    <property type="entry name" value="Coenzyme PQQ synthesis protein D (PqqD)"/>
    <property type="match status" value="1"/>
</dbReference>
<proteinExistence type="predicted"/>
<comment type="subunit">
    <text evidence="2">Monomer. Interacts with PqqE.</text>
</comment>
<evidence type="ECO:0000313" key="4">
    <source>
        <dbReference type="EMBL" id="MFC3615298.1"/>
    </source>
</evidence>
<dbReference type="NCBIfam" id="TIGR03859">
    <property type="entry name" value="PQQ_PqqD"/>
    <property type="match status" value="1"/>
</dbReference>